<keyword evidence="10" id="KW-1185">Reference proteome</keyword>
<feature type="binding site" evidence="7">
    <location>
        <position position="146"/>
    </location>
    <ligand>
        <name>Mg(2+)</name>
        <dbReference type="ChEBI" id="CHEBI:18420"/>
    </ligand>
</feature>
<comment type="subcellular location">
    <subcellularLocation>
        <location evidence="1">Cell membrane</location>
        <topology evidence="1">Multi-pass membrane protein</topology>
    </subcellularLocation>
</comment>
<gene>
    <name evidence="9" type="ORF">IDM49_04630</name>
</gene>
<dbReference type="KEGG" id="rter:IDM49_04630"/>
<dbReference type="GO" id="GO:0044038">
    <property type="term" value="P:cell wall macromolecule biosynthetic process"/>
    <property type="evidence" value="ECO:0007669"/>
    <property type="project" value="TreeGrafter"/>
</dbReference>
<evidence type="ECO:0000256" key="4">
    <source>
        <dbReference type="ARBA" id="ARBA00022692"/>
    </source>
</evidence>
<organism evidence="9 10">
    <name type="scientific">Rothia terrae</name>
    <dbReference type="NCBI Taxonomy" id="396015"/>
    <lineage>
        <taxon>Bacteria</taxon>
        <taxon>Bacillati</taxon>
        <taxon>Actinomycetota</taxon>
        <taxon>Actinomycetes</taxon>
        <taxon>Micrococcales</taxon>
        <taxon>Micrococcaceae</taxon>
        <taxon>Rothia</taxon>
    </lineage>
</organism>
<keyword evidence="5 8" id="KW-1133">Transmembrane helix</keyword>
<feature type="transmembrane region" description="Helical" evidence="8">
    <location>
        <begin position="275"/>
        <end position="302"/>
    </location>
</feature>
<evidence type="ECO:0000256" key="8">
    <source>
        <dbReference type="SAM" id="Phobius"/>
    </source>
</evidence>
<dbReference type="InterPro" id="IPR000715">
    <property type="entry name" value="Glycosyl_transferase_4"/>
</dbReference>
<feature type="transmembrane region" description="Helical" evidence="8">
    <location>
        <begin position="77"/>
        <end position="94"/>
    </location>
</feature>
<dbReference type="PANTHER" id="PTHR22926">
    <property type="entry name" value="PHOSPHO-N-ACETYLMURAMOYL-PENTAPEPTIDE-TRANSFERASE"/>
    <property type="match status" value="1"/>
</dbReference>
<dbReference type="GO" id="GO:0005886">
    <property type="term" value="C:plasma membrane"/>
    <property type="evidence" value="ECO:0007669"/>
    <property type="project" value="UniProtKB-SubCell"/>
</dbReference>
<accession>A0A7H2BFV4</accession>
<evidence type="ECO:0000256" key="5">
    <source>
        <dbReference type="ARBA" id="ARBA00022989"/>
    </source>
</evidence>
<feature type="transmembrane region" description="Helical" evidence="8">
    <location>
        <begin position="154"/>
        <end position="171"/>
    </location>
</feature>
<feature type="transmembrane region" description="Helical" evidence="8">
    <location>
        <begin position="177"/>
        <end position="197"/>
    </location>
</feature>
<evidence type="ECO:0000256" key="3">
    <source>
        <dbReference type="ARBA" id="ARBA00022679"/>
    </source>
</evidence>
<proteinExistence type="predicted"/>
<comment type="cofactor">
    <cofactor evidence="7">
        <name>Mg(2+)</name>
        <dbReference type="ChEBI" id="CHEBI:18420"/>
    </cofactor>
</comment>
<evidence type="ECO:0000256" key="7">
    <source>
        <dbReference type="PIRSR" id="PIRSR600715-1"/>
    </source>
</evidence>
<dbReference type="PANTHER" id="PTHR22926:SF3">
    <property type="entry name" value="UNDECAPRENYL-PHOSPHATE ALPHA-N-ACETYLGLUCOSAMINYL 1-PHOSPHATE TRANSFERASE"/>
    <property type="match status" value="1"/>
</dbReference>
<name>A0A7H2BFV4_9MICC</name>
<feature type="transmembrane region" description="Helical" evidence="8">
    <location>
        <begin position="233"/>
        <end position="254"/>
    </location>
</feature>
<feature type="transmembrane region" description="Helical" evidence="8">
    <location>
        <begin position="106"/>
        <end position="123"/>
    </location>
</feature>
<keyword evidence="6 8" id="KW-0472">Membrane</keyword>
<evidence type="ECO:0000256" key="2">
    <source>
        <dbReference type="ARBA" id="ARBA00022475"/>
    </source>
</evidence>
<dbReference type="GO" id="GO:0009103">
    <property type="term" value="P:lipopolysaccharide biosynthetic process"/>
    <property type="evidence" value="ECO:0007669"/>
    <property type="project" value="TreeGrafter"/>
</dbReference>
<dbReference type="EMBL" id="CP061539">
    <property type="protein sequence ID" value="QNV38550.1"/>
    <property type="molecule type" value="Genomic_DNA"/>
</dbReference>
<evidence type="ECO:0000313" key="9">
    <source>
        <dbReference type="EMBL" id="QNV38550.1"/>
    </source>
</evidence>
<keyword evidence="7" id="KW-0460">Magnesium</keyword>
<dbReference type="GO" id="GO:0046872">
    <property type="term" value="F:metal ion binding"/>
    <property type="evidence" value="ECO:0007669"/>
    <property type="project" value="UniProtKB-KW"/>
</dbReference>
<evidence type="ECO:0000256" key="1">
    <source>
        <dbReference type="ARBA" id="ARBA00004651"/>
    </source>
</evidence>
<dbReference type="Pfam" id="PF00953">
    <property type="entry name" value="Glycos_transf_4"/>
    <property type="match status" value="1"/>
</dbReference>
<dbReference type="Proteomes" id="UP000516404">
    <property type="component" value="Chromosome"/>
</dbReference>
<keyword evidence="7" id="KW-0479">Metal-binding</keyword>
<keyword evidence="2" id="KW-1003">Cell membrane</keyword>
<feature type="transmembrane region" description="Helical" evidence="8">
    <location>
        <begin position="6"/>
        <end position="27"/>
    </location>
</feature>
<dbReference type="GeneID" id="96623511"/>
<evidence type="ECO:0000256" key="6">
    <source>
        <dbReference type="ARBA" id="ARBA00023136"/>
    </source>
</evidence>
<feature type="binding site" evidence="7">
    <location>
        <position position="207"/>
    </location>
    <ligand>
        <name>Mg(2+)</name>
        <dbReference type="ChEBI" id="CHEBI:18420"/>
    </ligand>
</feature>
<dbReference type="CDD" id="cd06854">
    <property type="entry name" value="GT_WbpL_WbcO_like"/>
    <property type="match status" value="1"/>
</dbReference>
<dbReference type="RefSeq" id="WP_190725193.1">
    <property type="nucleotide sequence ID" value="NZ_CP061539.1"/>
</dbReference>
<dbReference type="GO" id="GO:0016780">
    <property type="term" value="F:phosphotransferase activity, for other substituted phosphate groups"/>
    <property type="evidence" value="ECO:0007669"/>
    <property type="project" value="InterPro"/>
</dbReference>
<evidence type="ECO:0000313" key="10">
    <source>
        <dbReference type="Proteomes" id="UP000516404"/>
    </source>
</evidence>
<dbReference type="AlphaFoldDB" id="A0A7H2BFV4"/>
<feature type="transmembrane region" description="Helical" evidence="8">
    <location>
        <begin position="209"/>
        <end position="227"/>
    </location>
</feature>
<reference evidence="9 10" key="1">
    <citation type="submission" date="2020-09" db="EMBL/GenBank/DDBJ databases">
        <title>Investigation of environmental microbes.</title>
        <authorList>
            <person name="Ou Y."/>
            <person name="Kang Q."/>
        </authorList>
    </citation>
    <scope>NUCLEOTIDE SEQUENCE [LARGE SCALE GENOMIC DNA]</scope>
    <source>
        <strain evidence="9 10">KJZ-14</strain>
    </source>
</reference>
<dbReference type="GO" id="GO:0071555">
    <property type="term" value="P:cell wall organization"/>
    <property type="evidence" value="ECO:0007669"/>
    <property type="project" value="TreeGrafter"/>
</dbReference>
<feature type="transmembrane region" description="Helical" evidence="8">
    <location>
        <begin position="308"/>
        <end position="328"/>
    </location>
</feature>
<protein>
    <submittedName>
        <fullName evidence="9">Glycosyltransferase family 4 protein</fullName>
    </submittedName>
</protein>
<sequence length="336" mass="36005">MNFSLVFPALCAGVLGLLLPFAVRPLLHRWNLVDLPTARSSHSEPAFRGMGLATAIAVAATYFVSLLLGLIAVDRSVALVVLAGAVLAGILGWFEDLRGVGILKRFSVQLLIGIAVTVALTFILNTAIWWIPVGVFAIAAYINVANFMDGVNGISGLHGLMVGVFYAYAGVQTDTQWLMVGGAALAAGYTAFLPWNVRTGKNVFLGDAGSYFLGGAIACMAVGAFLAGIYVEYILSPVLIYLADTGFTLLKRMLRGEQWYKPHRTHVYQQLTDYGVSHIGSALIVNGVSALVSIITIVALPFQTQQAVWAGLAVVLIIAGYLSLPTFLRKVTRRER</sequence>
<keyword evidence="4 8" id="KW-0812">Transmembrane</keyword>
<feature type="transmembrane region" description="Helical" evidence="8">
    <location>
        <begin position="47"/>
        <end position="71"/>
    </location>
</feature>
<keyword evidence="3 9" id="KW-0808">Transferase</keyword>